<gene>
    <name evidence="2" type="ORF">DEBURN_LOCUS3351</name>
</gene>
<dbReference type="AlphaFoldDB" id="A0A9N8W2M2"/>
<comment type="caution">
    <text evidence="2">The sequence shown here is derived from an EMBL/GenBank/DDBJ whole genome shotgun (WGS) entry which is preliminary data.</text>
</comment>
<evidence type="ECO:0000313" key="2">
    <source>
        <dbReference type="EMBL" id="CAG8474941.1"/>
    </source>
</evidence>
<evidence type="ECO:0000313" key="3">
    <source>
        <dbReference type="Proteomes" id="UP000789706"/>
    </source>
</evidence>
<feature type="region of interest" description="Disordered" evidence="1">
    <location>
        <begin position="62"/>
        <end position="82"/>
    </location>
</feature>
<evidence type="ECO:0000256" key="1">
    <source>
        <dbReference type="SAM" id="MobiDB-lite"/>
    </source>
</evidence>
<organism evidence="2 3">
    <name type="scientific">Diversispora eburnea</name>
    <dbReference type="NCBI Taxonomy" id="1213867"/>
    <lineage>
        <taxon>Eukaryota</taxon>
        <taxon>Fungi</taxon>
        <taxon>Fungi incertae sedis</taxon>
        <taxon>Mucoromycota</taxon>
        <taxon>Glomeromycotina</taxon>
        <taxon>Glomeromycetes</taxon>
        <taxon>Diversisporales</taxon>
        <taxon>Diversisporaceae</taxon>
        <taxon>Diversispora</taxon>
    </lineage>
</organism>
<dbReference type="Proteomes" id="UP000789706">
    <property type="component" value="Unassembled WGS sequence"/>
</dbReference>
<keyword evidence="3" id="KW-1185">Reference proteome</keyword>
<sequence length="82" mass="9711">MHHINVDGMKLVREFDLNSDTEAREQLKSILKEIDFIHVHFNENEGEKLKIAREVALAIYMPKQAKRKRNSEDSNNKRAKRH</sequence>
<proteinExistence type="predicted"/>
<accession>A0A9N8W2M2</accession>
<dbReference type="EMBL" id="CAJVPK010000211">
    <property type="protein sequence ID" value="CAG8474941.1"/>
    <property type="molecule type" value="Genomic_DNA"/>
</dbReference>
<name>A0A9N8W2M2_9GLOM</name>
<protein>
    <submittedName>
        <fullName evidence="2">991_t:CDS:1</fullName>
    </submittedName>
</protein>
<reference evidence="2" key="1">
    <citation type="submission" date="2021-06" db="EMBL/GenBank/DDBJ databases">
        <authorList>
            <person name="Kallberg Y."/>
            <person name="Tangrot J."/>
            <person name="Rosling A."/>
        </authorList>
    </citation>
    <scope>NUCLEOTIDE SEQUENCE</scope>
    <source>
        <strain evidence="2">AZ414A</strain>
    </source>
</reference>